<protein>
    <submittedName>
        <fullName evidence="1">Uncharacterized protein</fullName>
    </submittedName>
</protein>
<accession>A0A368GW45</accession>
<dbReference type="EMBL" id="JOJR01000065">
    <property type="protein sequence ID" value="RCN47240.1"/>
    <property type="molecule type" value="Genomic_DNA"/>
</dbReference>
<sequence length="294" mass="34068">MCYTFRFWQGWEYENLFNREVIRYKLADDVHDFEFSLSDNASPEERQQVHAAINRNWEDSQATNIETELNTQRRLLAQRIKDPNSAQQFDEDNCRQTIEDLTIVRLFNDAAFTNMDVEVRREYAARIETALRGRFQYPHDSILFAMSAWSPVSISNYDASQSSDRGRVAEFFGFDKQRLENDVKEVNNDLSKPLPANVRELLSLADQSLTYYVPTLNKIMTAKPSHVTRRKALLELFARIISIRTNTADVERGFSLYKSLREAVHQLLSSTWTHISESQSVAPKTPPRIISTSS</sequence>
<name>A0A368GW45_ANCCA</name>
<proteinExistence type="predicted"/>
<organism evidence="1 2">
    <name type="scientific">Ancylostoma caninum</name>
    <name type="common">Dog hookworm</name>
    <dbReference type="NCBI Taxonomy" id="29170"/>
    <lineage>
        <taxon>Eukaryota</taxon>
        <taxon>Metazoa</taxon>
        <taxon>Ecdysozoa</taxon>
        <taxon>Nematoda</taxon>
        <taxon>Chromadorea</taxon>
        <taxon>Rhabditida</taxon>
        <taxon>Rhabditina</taxon>
        <taxon>Rhabditomorpha</taxon>
        <taxon>Strongyloidea</taxon>
        <taxon>Ancylostomatidae</taxon>
        <taxon>Ancylostomatinae</taxon>
        <taxon>Ancylostoma</taxon>
    </lineage>
</organism>
<keyword evidence="2" id="KW-1185">Reference proteome</keyword>
<reference evidence="1 2" key="1">
    <citation type="submission" date="2014-10" db="EMBL/GenBank/DDBJ databases">
        <title>Draft genome of the hookworm Ancylostoma caninum.</title>
        <authorList>
            <person name="Mitreva M."/>
        </authorList>
    </citation>
    <scope>NUCLEOTIDE SEQUENCE [LARGE SCALE GENOMIC DNA]</scope>
    <source>
        <strain evidence="1 2">Baltimore</strain>
    </source>
</reference>
<dbReference type="AlphaFoldDB" id="A0A368GW45"/>
<dbReference type="Proteomes" id="UP000252519">
    <property type="component" value="Unassembled WGS sequence"/>
</dbReference>
<gene>
    <name evidence="1" type="ORF">ANCCAN_06682</name>
</gene>
<evidence type="ECO:0000313" key="1">
    <source>
        <dbReference type="EMBL" id="RCN47240.1"/>
    </source>
</evidence>
<evidence type="ECO:0000313" key="2">
    <source>
        <dbReference type="Proteomes" id="UP000252519"/>
    </source>
</evidence>
<comment type="caution">
    <text evidence="1">The sequence shown here is derived from an EMBL/GenBank/DDBJ whole genome shotgun (WGS) entry which is preliminary data.</text>
</comment>
<dbReference type="OrthoDB" id="10059291at2759"/>